<organism evidence="1 2">
    <name type="scientific">Artemia franciscana</name>
    <name type="common">Brine shrimp</name>
    <name type="synonym">Artemia sanfranciscana</name>
    <dbReference type="NCBI Taxonomy" id="6661"/>
    <lineage>
        <taxon>Eukaryota</taxon>
        <taxon>Metazoa</taxon>
        <taxon>Ecdysozoa</taxon>
        <taxon>Arthropoda</taxon>
        <taxon>Crustacea</taxon>
        <taxon>Branchiopoda</taxon>
        <taxon>Anostraca</taxon>
        <taxon>Artemiidae</taxon>
        <taxon>Artemia</taxon>
    </lineage>
</organism>
<comment type="caution">
    <text evidence="1">The sequence shown here is derived from an EMBL/GenBank/DDBJ whole genome shotgun (WGS) entry which is preliminary data.</text>
</comment>
<reference evidence="1" key="1">
    <citation type="submission" date="2023-07" db="EMBL/GenBank/DDBJ databases">
        <title>Chromosome-level genome assembly of Artemia franciscana.</title>
        <authorList>
            <person name="Jo E."/>
        </authorList>
    </citation>
    <scope>NUCLEOTIDE SEQUENCE</scope>
    <source>
        <tissue evidence="1">Whole body</tissue>
    </source>
</reference>
<protein>
    <submittedName>
        <fullName evidence="1">Uncharacterized protein</fullName>
    </submittedName>
</protein>
<dbReference type="EMBL" id="JAVRJZ010000009">
    <property type="protein sequence ID" value="KAK2718596.1"/>
    <property type="molecule type" value="Genomic_DNA"/>
</dbReference>
<gene>
    <name evidence="1" type="ORF">QYM36_005811</name>
</gene>
<dbReference type="PANTHER" id="PTHR45913">
    <property type="entry name" value="EPM2A-INTERACTING PROTEIN 1"/>
    <property type="match status" value="1"/>
</dbReference>
<proteinExistence type="predicted"/>
<evidence type="ECO:0000313" key="1">
    <source>
        <dbReference type="EMBL" id="KAK2718596.1"/>
    </source>
</evidence>
<evidence type="ECO:0000313" key="2">
    <source>
        <dbReference type="Proteomes" id="UP001187531"/>
    </source>
</evidence>
<dbReference type="AlphaFoldDB" id="A0AA88I2B7"/>
<sequence length="149" mass="17027">MSASLHDALTVVIKVANHIKSNSLRDHLFRELYISEKFNSLNKQLQENNSDLISSKSAIAAFLRKLQLYKNNIRRRAFEQFPCLACINSDLQDDDLALNGEYLENIHEDMVIQVGDLLGMDILIWVSIPFEVNVAEIDISLQEPLNEIQ</sequence>
<keyword evidence="2" id="KW-1185">Reference proteome</keyword>
<feature type="non-terminal residue" evidence="1">
    <location>
        <position position="1"/>
    </location>
</feature>
<dbReference type="Proteomes" id="UP001187531">
    <property type="component" value="Unassembled WGS sequence"/>
</dbReference>
<dbReference type="PANTHER" id="PTHR45913:SF5">
    <property type="entry name" value="GENERAL TRANSCRIPTION FACTOR II-I REPEAT DOMAIN-CONTAINING PROTEIN 2A-LIKE PROTEIN"/>
    <property type="match status" value="1"/>
</dbReference>
<accession>A0AA88I2B7</accession>
<name>A0AA88I2B7_ARTSF</name>